<dbReference type="NCBIfam" id="TIGR01714">
    <property type="entry name" value="phage_rep_org_N"/>
    <property type="match status" value="1"/>
</dbReference>
<proteinExistence type="predicted"/>
<dbReference type="PANTHER" id="PTHR37293:SF7">
    <property type="entry name" value="HYPOTHETICAL PHAGE PROTEIN"/>
    <property type="match status" value="1"/>
</dbReference>
<name>A0A396S2G4_9BACL</name>
<evidence type="ECO:0000259" key="1">
    <source>
        <dbReference type="Pfam" id="PF09681"/>
    </source>
</evidence>
<dbReference type="EMBL" id="QWEI01000019">
    <property type="protein sequence ID" value="RHW31109.1"/>
    <property type="molecule type" value="Genomic_DNA"/>
</dbReference>
<dbReference type="AlphaFoldDB" id="A0A396S2G4"/>
<sequence length="157" mass="18302">MAEIKWIKLTVNMFDDEKIRLIQAMPEADAIIIIWIRLLTLAGKTNSDGQIFISENMPYNEEMLATLFSKPINTIRLAIETLRKFGMIDVFGDGILFVNNWEKHQNVDGMEKIKLQNAERNRKYRERKKQQALEFPSDEKRDVIVTSRDGTDIDIDI</sequence>
<organism evidence="2 3">
    <name type="scientific">Ureibacillus yapensis</name>
    <dbReference type="NCBI Taxonomy" id="2304605"/>
    <lineage>
        <taxon>Bacteria</taxon>
        <taxon>Bacillati</taxon>
        <taxon>Bacillota</taxon>
        <taxon>Bacilli</taxon>
        <taxon>Bacillales</taxon>
        <taxon>Caryophanaceae</taxon>
        <taxon>Ureibacillus</taxon>
    </lineage>
</organism>
<dbReference type="Pfam" id="PF09681">
    <property type="entry name" value="Phage_rep_org_N"/>
    <property type="match status" value="1"/>
</dbReference>
<feature type="non-terminal residue" evidence="2">
    <location>
        <position position="157"/>
    </location>
</feature>
<evidence type="ECO:0000313" key="3">
    <source>
        <dbReference type="Proteomes" id="UP000265692"/>
    </source>
</evidence>
<feature type="domain" description="Phage replisome organiser N-terminal" evidence="1">
    <location>
        <begin position="6"/>
        <end position="126"/>
    </location>
</feature>
<dbReference type="InterPro" id="IPR053162">
    <property type="entry name" value="DnaD"/>
</dbReference>
<dbReference type="RefSeq" id="WP_199677456.1">
    <property type="nucleotide sequence ID" value="NZ_QWEI01000019.1"/>
</dbReference>
<dbReference type="PANTHER" id="PTHR37293">
    <property type="entry name" value="PHAGE REPLICATION PROTEIN-RELATED"/>
    <property type="match status" value="1"/>
</dbReference>
<keyword evidence="3" id="KW-1185">Reference proteome</keyword>
<dbReference type="Proteomes" id="UP000265692">
    <property type="component" value="Unassembled WGS sequence"/>
</dbReference>
<comment type="caution">
    <text evidence="2">The sequence shown here is derived from an EMBL/GenBank/DDBJ whole genome shotgun (WGS) entry which is preliminary data.</text>
</comment>
<gene>
    <name evidence="2" type="ORF">D1B33_18040</name>
</gene>
<reference evidence="2 3" key="1">
    <citation type="submission" date="2018-08" db="EMBL/GenBank/DDBJ databases">
        <title>Lysinibacillus sp. YLB-03 draft genome sequence.</title>
        <authorList>
            <person name="Yu L."/>
        </authorList>
    </citation>
    <scope>NUCLEOTIDE SEQUENCE [LARGE SCALE GENOMIC DNA]</scope>
    <source>
        <strain evidence="2 3">YLB-03</strain>
    </source>
</reference>
<dbReference type="InterPro" id="IPR010056">
    <property type="entry name" value="Phage_rep_org__N"/>
</dbReference>
<protein>
    <submittedName>
        <fullName evidence="2">Replication protein</fullName>
    </submittedName>
</protein>
<accession>A0A396S2G4</accession>
<evidence type="ECO:0000313" key="2">
    <source>
        <dbReference type="EMBL" id="RHW31109.1"/>
    </source>
</evidence>